<dbReference type="InterPro" id="IPR036682">
    <property type="entry name" value="OS_D_A10/PebIII_sf"/>
</dbReference>
<organism evidence="1">
    <name type="scientific">Dendrolimus punctatus</name>
    <name type="common">masson pine moth</name>
    <dbReference type="NCBI Taxonomy" id="238572"/>
    <lineage>
        <taxon>Eukaryota</taxon>
        <taxon>Metazoa</taxon>
        <taxon>Ecdysozoa</taxon>
        <taxon>Arthropoda</taxon>
        <taxon>Hexapoda</taxon>
        <taxon>Insecta</taxon>
        <taxon>Pterygota</taxon>
        <taxon>Neoptera</taxon>
        <taxon>Endopterygota</taxon>
        <taxon>Lepidoptera</taxon>
        <taxon>Glossata</taxon>
        <taxon>Ditrysia</taxon>
        <taxon>Bombycoidea</taxon>
        <taxon>Lasiocampidae</taxon>
        <taxon>Dendrolimus</taxon>
    </lineage>
</organism>
<reference evidence="1" key="2">
    <citation type="journal article" date="2017" name="Front. Physiol.">
        <title>Identification and Expression Profiling of Chemosensory Genes in Dendrolimus punctatus Walker.</title>
        <authorList>
            <person name="Zhang S.F."/>
            <person name="Liu H.H."/>
            <person name="Kong X.B."/>
            <person name="Wang H.B."/>
            <person name="Liu F."/>
            <person name="Zhang Z."/>
        </authorList>
    </citation>
    <scope>NUCLEOTIDE SEQUENCE</scope>
</reference>
<sequence>MKLRLNNFKRVTCGIMKVLFSIVLMLSVPYILCYDEKYDKIDVDKIINDDKLFNAYIDCMLDRGPCTLEYSEDFKKLLPEVIATCCAKCSPLQRQNVRKTVRALTEKRPDDFKTFRDKFDPKGEYEKDFTAFVLGSD</sequence>
<gene>
    <name evidence="1" type="primary">CSP24</name>
</gene>
<proteinExistence type="evidence at transcript level"/>
<dbReference type="AlphaFoldDB" id="A0A2K8GL31"/>
<protein>
    <submittedName>
        <fullName evidence="1">Chemosensory protein 24</fullName>
    </submittedName>
</protein>
<dbReference type="PANTHER" id="PTHR11257:SF13">
    <property type="entry name" value="GEO07322P1"/>
    <property type="match status" value="1"/>
</dbReference>
<reference evidence="1" key="1">
    <citation type="submission" date="2016-07" db="EMBL/GenBank/DDBJ databases">
        <authorList>
            <person name="Wan K."/>
            <person name="Booth B."/>
            <person name="Spirohn K."/>
            <person name="Hao T."/>
            <person name="Hu Y."/>
            <person name="Calderwood M."/>
            <person name="Hill D."/>
            <person name="Mohr S."/>
            <person name="Vidal M."/>
            <person name="Celniker S."/>
            <person name="Perrimon N."/>
        </authorList>
    </citation>
    <scope>NUCLEOTIDE SEQUENCE</scope>
</reference>
<dbReference type="PANTHER" id="PTHR11257">
    <property type="entry name" value="CHEMOSENSORY PROTEIN-RELATED"/>
    <property type="match status" value="1"/>
</dbReference>
<accession>A0A2K8GL31</accession>
<name>A0A2K8GL31_9NEOP</name>
<dbReference type="InterPro" id="IPR005055">
    <property type="entry name" value="A10/PebIII"/>
</dbReference>
<dbReference type="SUPFAM" id="SSF100910">
    <property type="entry name" value="Chemosensory protein Csp2"/>
    <property type="match status" value="1"/>
</dbReference>
<dbReference type="EMBL" id="KX585435">
    <property type="protein sequence ID" value="ARO70328.1"/>
    <property type="molecule type" value="mRNA"/>
</dbReference>
<dbReference type="Pfam" id="PF03392">
    <property type="entry name" value="OS-D"/>
    <property type="match status" value="1"/>
</dbReference>
<evidence type="ECO:0000313" key="1">
    <source>
        <dbReference type="EMBL" id="ARO70328.1"/>
    </source>
</evidence>
<dbReference type="Gene3D" id="1.10.2080.10">
    <property type="entry name" value="Insect odorant-binding protein A10/Ejaculatory bulb-specific protein 3"/>
    <property type="match status" value="1"/>
</dbReference>